<gene>
    <name evidence="2" type="ORF">LCGC14_1243780</name>
</gene>
<dbReference type="PANTHER" id="PTHR11060">
    <property type="entry name" value="PROTEIN MEMO1"/>
    <property type="match status" value="1"/>
</dbReference>
<proteinExistence type="inferred from homology"/>
<comment type="similarity">
    <text evidence="1">Belongs to the MEMO1 family.</text>
</comment>
<comment type="caution">
    <text evidence="2">The sequence shown here is derived from an EMBL/GenBank/DDBJ whole genome shotgun (WGS) entry which is preliminary data.</text>
</comment>
<name>A0A0F9LS86_9ZZZZ</name>
<organism evidence="2">
    <name type="scientific">marine sediment metagenome</name>
    <dbReference type="NCBI Taxonomy" id="412755"/>
    <lineage>
        <taxon>unclassified sequences</taxon>
        <taxon>metagenomes</taxon>
        <taxon>ecological metagenomes</taxon>
    </lineage>
</organism>
<dbReference type="EMBL" id="LAZR01006745">
    <property type="protein sequence ID" value="KKM89926.1"/>
    <property type="molecule type" value="Genomic_DNA"/>
</dbReference>
<evidence type="ECO:0008006" key="3">
    <source>
        <dbReference type="Google" id="ProtNLM"/>
    </source>
</evidence>
<dbReference type="AlphaFoldDB" id="A0A0F9LS86"/>
<protein>
    <recommendedName>
        <fullName evidence="3">AmmeMemoRadiSam system protein B</fullName>
    </recommendedName>
</protein>
<dbReference type="CDD" id="cd07361">
    <property type="entry name" value="MEMO_like"/>
    <property type="match status" value="1"/>
</dbReference>
<dbReference type="NCBIfam" id="TIGR04336">
    <property type="entry name" value="AmmeMemoSam_B"/>
    <property type="match status" value="1"/>
</dbReference>
<evidence type="ECO:0000313" key="2">
    <source>
        <dbReference type="EMBL" id="KKM89926.1"/>
    </source>
</evidence>
<evidence type="ECO:0000256" key="1">
    <source>
        <dbReference type="ARBA" id="ARBA00006315"/>
    </source>
</evidence>
<reference evidence="2" key="1">
    <citation type="journal article" date="2015" name="Nature">
        <title>Complex archaea that bridge the gap between prokaryotes and eukaryotes.</title>
        <authorList>
            <person name="Spang A."/>
            <person name="Saw J.H."/>
            <person name="Jorgensen S.L."/>
            <person name="Zaremba-Niedzwiedzka K."/>
            <person name="Martijn J."/>
            <person name="Lind A.E."/>
            <person name="van Eijk R."/>
            <person name="Schleper C."/>
            <person name="Guy L."/>
            <person name="Ettema T.J."/>
        </authorList>
    </citation>
    <scope>NUCLEOTIDE SEQUENCE</scope>
</reference>
<dbReference type="Pfam" id="PF01875">
    <property type="entry name" value="Memo"/>
    <property type="match status" value="1"/>
</dbReference>
<dbReference type="PANTHER" id="PTHR11060:SF0">
    <property type="entry name" value="PROTEIN MEMO1"/>
    <property type="match status" value="1"/>
</dbReference>
<sequence>MVIRRATHAGSWYPGSKQALLKSLNDYFMDKKFGPNEKPQTLNQDKRTILGGVSPHAGMTYSGPCAAYTYLNLFREKIPDVIIVLGTDHVGYHKIALMKKGEWETPLGNLRIEEELSNKILDLSNIIVEDKSLFTGFKAEQEHNIEIQLPFIKYCSQEKDVKIVTVKIAGTREFKTLNEIAIDIANAIKSLKKDVIIVASSDMSHKQVDDSNQLTIFKDIDLHIIEEFKKVDPEKTLEAALKTSVCGPQTITTMMLICKNLEANKGKLLKYYTSSERTESIGGYCVGYFSGIIMK</sequence>
<dbReference type="InterPro" id="IPR002737">
    <property type="entry name" value="MEMO1_fam"/>
</dbReference>
<accession>A0A0F9LS86</accession>
<dbReference type="Gene3D" id="3.40.830.10">
    <property type="entry name" value="LigB-like"/>
    <property type="match status" value="1"/>
</dbReference>